<evidence type="ECO:0000313" key="5">
    <source>
        <dbReference type="EMBL" id="PQD95278.1"/>
    </source>
</evidence>
<dbReference type="OrthoDB" id="9774454at2"/>
<keyword evidence="6" id="KW-1185">Reference proteome</keyword>
<dbReference type="InterPro" id="IPR002346">
    <property type="entry name" value="Mopterin_DH_FAD-bd"/>
</dbReference>
<dbReference type="Gene3D" id="3.30.465.10">
    <property type="match status" value="1"/>
</dbReference>
<dbReference type="PANTHER" id="PTHR42659:SF2">
    <property type="entry name" value="XANTHINE DEHYDROGENASE SUBUNIT C-RELATED"/>
    <property type="match status" value="1"/>
</dbReference>
<evidence type="ECO:0000313" key="6">
    <source>
        <dbReference type="Proteomes" id="UP000239663"/>
    </source>
</evidence>
<comment type="caution">
    <text evidence="5">The sequence shown here is derived from an EMBL/GenBank/DDBJ whole genome shotgun (WGS) entry which is preliminary data.</text>
</comment>
<dbReference type="GO" id="GO:0071949">
    <property type="term" value="F:FAD binding"/>
    <property type="evidence" value="ECO:0007669"/>
    <property type="project" value="InterPro"/>
</dbReference>
<dbReference type="Pfam" id="PF00941">
    <property type="entry name" value="FAD_binding_5"/>
    <property type="match status" value="1"/>
</dbReference>
<dbReference type="AlphaFoldDB" id="A0A2S7MZX3"/>
<organism evidence="5 6">
    <name type="scientific">Pradoshia eiseniae</name>
    <dbReference type="NCBI Taxonomy" id="2064768"/>
    <lineage>
        <taxon>Bacteria</taxon>
        <taxon>Bacillati</taxon>
        <taxon>Bacillota</taxon>
        <taxon>Bacilli</taxon>
        <taxon>Bacillales</taxon>
        <taxon>Bacillaceae</taxon>
        <taxon>Pradoshia</taxon>
    </lineage>
</organism>
<dbReference type="Proteomes" id="UP000239663">
    <property type="component" value="Unassembled WGS sequence"/>
</dbReference>
<gene>
    <name evidence="5" type="ORF">CYL18_10910</name>
</gene>
<dbReference type="RefSeq" id="WP_104849537.1">
    <property type="nucleotide sequence ID" value="NZ_PKOZ01000005.1"/>
</dbReference>
<sequence>MIAFNFDYYEPVKIEDATGLYRNIKKDGKTPIYLSGGTEIITLGRLNLIKPDAVIDIKKIPECHQFRMDQHHLIVGAATRLNEFENNNSFPLLSSVTKEIADHTSNNSITLGGNICGQIFYREAVLPFLLADSICITARISGLRKRNINEMFNQHLLLEEGELLVSLATKKEYVESNSISIKIRQQWNTGYPLITVAALNKDGYIRFAFSGLCPFPFRSEPMEEVLNNHNLSMRERIGAALPLIPGPILNDVEGSSEYRLFVLENTLTTILKKLGGE</sequence>
<dbReference type="InterPro" id="IPR036683">
    <property type="entry name" value="CO_DH_flav_C_dom_sf"/>
</dbReference>
<dbReference type="SUPFAM" id="SSF55447">
    <property type="entry name" value="CO dehydrogenase flavoprotein C-terminal domain-like"/>
    <property type="match status" value="1"/>
</dbReference>
<dbReference type="InterPro" id="IPR051312">
    <property type="entry name" value="Diverse_Substr_Oxidored"/>
</dbReference>
<dbReference type="Gene3D" id="3.30.43.10">
    <property type="entry name" value="Uridine Diphospho-n-acetylenolpyruvylglucosamine Reductase, domain 2"/>
    <property type="match status" value="1"/>
</dbReference>
<evidence type="ECO:0000256" key="1">
    <source>
        <dbReference type="ARBA" id="ARBA00022630"/>
    </source>
</evidence>
<keyword evidence="3" id="KW-0560">Oxidoreductase</keyword>
<dbReference type="SUPFAM" id="SSF56176">
    <property type="entry name" value="FAD-binding/transporter-associated domain-like"/>
    <property type="match status" value="1"/>
</dbReference>
<keyword evidence="2" id="KW-0274">FAD</keyword>
<accession>A0A2S7MZX3</accession>
<dbReference type="InterPro" id="IPR016169">
    <property type="entry name" value="FAD-bd_PCMH_sub2"/>
</dbReference>
<name>A0A2S7MZX3_9BACI</name>
<protein>
    <submittedName>
        <fullName evidence="5">Xanthine dehydrogenase</fullName>
    </submittedName>
</protein>
<dbReference type="InterPro" id="IPR016166">
    <property type="entry name" value="FAD-bd_PCMH"/>
</dbReference>
<dbReference type="EMBL" id="PKOZ01000005">
    <property type="protein sequence ID" value="PQD95278.1"/>
    <property type="molecule type" value="Genomic_DNA"/>
</dbReference>
<dbReference type="SMART" id="SM01092">
    <property type="entry name" value="CO_deh_flav_C"/>
    <property type="match status" value="1"/>
</dbReference>
<feature type="domain" description="FAD-binding PCMH-type" evidence="4">
    <location>
        <begin position="1"/>
        <end position="174"/>
    </location>
</feature>
<evidence type="ECO:0000259" key="4">
    <source>
        <dbReference type="PROSITE" id="PS51387"/>
    </source>
</evidence>
<evidence type="ECO:0000256" key="2">
    <source>
        <dbReference type="ARBA" id="ARBA00022827"/>
    </source>
</evidence>
<keyword evidence="1" id="KW-0285">Flavoprotein</keyword>
<dbReference type="InterPro" id="IPR005107">
    <property type="entry name" value="CO_DH_flav_C"/>
</dbReference>
<evidence type="ECO:0000256" key="3">
    <source>
        <dbReference type="ARBA" id="ARBA00023002"/>
    </source>
</evidence>
<reference evidence="5 6" key="1">
    <citation type="submission" date="2017-12" db="EMBL/GenBank/DDBJ databases">
        <title>Taxonomic description and draft genome of Pradoshia cofamensis Gen. nov., sp. nov., a thermotolerant bacillale isolated from anterior gut of earthworm Eisenia fetida.</title>
        <authorList>
            <person name="Saha T."/>
            <person name="Chakraborty R."/>
        </authorList>
    </citation>
    <scope>NUCLEOTIDE SEQUENCE [LARGE SCALE GENOMIC DNA]</scope>
    <source>
        <strain evidence="5 6">EAG3</strain>
    </source>
</reference>
<dbReference type="InterPro" id="IPR036318">
    <property type="entry name" value="FAD-bd_PCMH-like_sf"/>
</dbReference>
<dbReference type="InterPro" id="IPR016167">
    <property type="entry name" value="FAD-bd_PCMH_sub1"/>
</dbReference>
<dbReference type="PROSITE" id="PS51387">
    <property type="entry name" value="FAD_PCMH"/>
    <property type="match status" value="1"/>
</dbReference>
<dbReference type="GO" id="GO:0016491">
    <property type="term" value="F:oxidoreductase activity"/>
    <property type="evidence" value="ECO:0007669"/>
    <property type="project" value="UniProtKB-KW"/>
</dbReference>
<proteinExistence type="predicted"/>
<dbReference type="PANTHER" id="PTHR42659">
    <property type="entry name" value="XANTHINE DEHYDROGENASE SUBUNIT C-RELATED"/>
    <property type="match status" value="1"/>
</dbReference>